<dbReference type="AlphaFoldDB" id="A0A381YLR3"/>
<sequence length="289" mass="33810">MKNLRSQIPFILIFIFFSSGCHTLLDTDRNLLIQQADHLEKKGRYHWERRINPDHAKKAQIFLSTANELKPEAGNLAILYSQACYFNGLYIEQIPEKKDSLFLEGYHIAKGIVYRSKSFQKGFNVVEDDSLIRELRGIEALEKSFVPALYWWVANLGRYLINKPVVERLNYRDLLETIIHKILTLDPTYHYGGGYRMLGMFYIRLPGIELSKSKQYFDQAILTFPNYLGTKVLLAQYYYTKAEDREHFHRELQEVLSADPSQIPEIMPENLFEQGIAQQLLEQESSLFE</sequence>
<dbReference type="InterPro" id="IPR031823">
    <property type="entry name" value="TatT"/>
</dbReference>
<protein>
    <recommendedName>
        <fullName evidence="2">Outer membrane lipoprotein BamD-like domain-containing protein</fullName>
    </recommendedName>
</protein>
<proteinExistence type="predicted"/>
<dbReference type="Gene3D" id="1.25.40.920">
    <property type="entry name" value="TRAP transporter T-component"/>
    <property type="match status" value="1"/>
</dbReference>
<dbReference type="EMBL" id="UINC01018531">
    <property type="protein sequence ID" value="SVA77920.1"/>
    <property type="molecule type" value="Genomic_DNA"/>
</dbReference>
<gene>
    <name evidence="1" type="ORF">METZ01_LOCUS130774</name>
</gene>
<evidence type="ECO:0008006" key="2">
    <source>
        <dbReference type="Google" id="ProtNLM"/>
    </source>
</evidence>
<dbReference type="Pfam" id="PF16811">
    <property type="entry name" value="TAtT"/>
    <property type="match status" value="1"/>
</dbReference>
<accession>A0A381YLR3</accession>
<evidence type="ECO:0000313" key="1">
    <source>
        <dbReference type="EMBL" id="SVA77920.1"/>
    </source>
</evidence>
<organism evidence="1">
    <name type="scientific">marine metagenome</name>
    <dbReference type="NCBI Taxonomy" id="408172"/>
    <lineage>
        <taxon>unclassified sequences</taxon>
        <taxon>metagenomes</taxon>
        <taxon>ecological metagenomes</taxon>
    </lineage>
</organism>
<dbReference type="PROSITE" id="PS51257">
    <property type="entry name" value="PROKAR_LIPOPROTEIN"/>
    <property type="match status" value="1"/>
</dbReference>
<dbReference type="InterPro" id="IPR038537">
    <property type="entry name" value="TatT_sf"/>
</dbReference>
<reference evidence="1" key="1">
    <citation type="submission" date="2018-05" db="EMBL/GenBank/DDBJ databases">
        <authorList>
            <person name="Lanie J.A."/>
            <person name="Ng W.-L."/>
            <person name="Kazmierczak K.M."/>
            <person name="Andrzejewski T.M."/>
            <person name="Davidsen T.M."/>
            <person name="Wayne K.J."/>
            <person name="Tettelin H."/>
            <person name="Glass J.I."/>
            <person name="Rusch D."/>
            <person name="Podicherti R."/>
            <person name="Tsui H.-C.T."/>
            <person name="Winkler M.E."/>
        </authorList>
    </citation>
    <scope>NUCLEOTIDE SEQUENCE</scope>
</reference>
<name>A0A381YLR3_9ZZZZ</name>